<dbReference type="STRING" id="1817893.AUJ66_05120"/>
<proteinExistence type="predicted"/>
<keyword evidence="7" id="KW-0472">Membrane</keyword>
<accession>A0A1J4SDT1</accession>
<evidence type="ECO:0000256" key="2">
    <source>
        <dbReference type="ARBA" id="ARBA00022519"/>
    </source>
</evidence>
<evidence type="ECO:0000259" key="9">
    <source>
        <dbReference type="Pfam" id="PF08478"/>
    </source>
</evidence>
<dbReference type="InterPro" id="IPR005548">
    <property type="entry name" value="Cell_div_FtsQ/DivIB_C"/>
</dbReference>
<protein>
    <submittedName>
        <fullName evidence="10">Uncharacterized protein</fullName>
    </submittedName>
</protein>
<comment type="caution">
    <text evidence="10">The sequence shown here is derived from an EMBL/GenBank/DDBJ whole genome shotgun (WGS) entry which is preliminary data.</text>
</comment>
<dbReference type="Pfam" id="PF08478">
    <property type="entry name" value="POTRA_1"/>
    <property type="match status" value="1"/>
</dbReference>
<dbReference type="InterPro" id="IPR045335">
    <property type="entry name" value="FtsQ_C_sf"/>
</dbReference>
<reference evidence="10 11" key="1">
    <citation type="journal article" date="2016" name="Environ. Microbiol.">
        <title>Genomic resolution of a cold subsurface aquifer community provides metabolic insights for novel microbes adapted to high CO concentrations.</title>
        <authorList>
            <person name="Probst A.J."/>
            <person name="Castelle C.J."/>
            <person name="Singh A."/>
            <person name="Brown C.T."/>
            <person name="Anantharaman K."/>
            <person name="Sharon I."/>
            <person name="Hug L.A."/>
            <person name="Burstein D."/>
            <person name="Emerson J.B."/>
            <person name="Thomas B.C."/>
            <person name="Banfield J.F."/>
        </authorList>
    </citation>
    <scope>NUCLEOTIDE SEQUENCE [LARGE SCALE GENOMIC DNA]</scope>
    <source>
        <strain evidence="10">CG1_02_38_46</strain>
    </source>
</reference>
<evidence type="ECO:0000256" key="7">
    <source>
        <dbReference type="SAM" id="Phobius"/>
    </source>
</evidence>
<organism evidence="10 11">
    <name type="scientific">Candidatus Desantisbacteria bacterium CG1_02_38_46</name>
    <dbReference type="NCBI Taxonomy" id="1817893"/>
    <lineage>
        <taxon>Bacteria</taxon>
        <taxon>Candidatus Desantisiibacteriota</taxon>
    </lineage>
</organism>
<dbReference type="AlphaFoldDB" id="A0A1J4SDT1"/>
<sequence>MQRLRLKNRRIKRRKRKGVNEWIVLLFIFFFIVIVVEFCEFIDRGSPLRSLGIKCNKVNHEDVQRMVELNPGTNLFKTKLKGIASKLTKDSRIKSVHIFRNLSEGKVEIEINERIPFVKVLKSGTSKCLEVDADGIIIGETDNISNNVPLITGLSINYSSGGPEVNGINILKRAIEVLKMSVSFNIRMEEISEVNLKDPDDIIFFTTQGTEFHLGNEDLYKRLKRASIILSEIRKKGIPVKYVDLRFGEEAITKM</sequence>
<dbReference type="InterPro" id="IPR013685">
    <property type="entry name" value="POTRA_FtsQ_type"/>
</dbReference>
<evidence type="ECO:0000256" key="6">
    <source>
        <dbReference type="ARBA" id="ARBA00023306"/>
    </source>
</evidence>
<feature type="transmembrane region" description="Helical" evidence="7">
    <location>
        <begin position="21"/>
        <end position="38"/>
    </location>
</feature>
<evidence type="ECO:0000313" key="10">
    <source>
        <dbReference type="EMBL" id="OIN96850.1"/>
    </source>
</evidence>
<dbReference type="EMBL" id="MNUO01000075">
    <property type="protein sequence ID" value="OIN96850.1"/>
    <property type="molecule type" value="Genomic_DNA"/>
</dbReference>
<keyword evidence="4 7" id="KW-0812">Transmembrane</keyword>
<evidence type="ECO:0000256" key="3">
    <source>
        <dbReference type="ARBA" id="ARBA00022618"/>
    </source>
</evidence>
<evidence type="ECO:0000256" key="4">
    <source>
        <dbReference type="ARBA" id="ARBA00022692"/>
    </source>
</evidence>
<dbReference type="PANTHER" id="PTHR35851:SF1">
    <property type="entry name" value="CELL DIVISION PROTEIN FTSQ"/>
    <property type="match status" value="1"/>
</dbReference>
<evidence type="ECO:0000259" key="8">
    <source>
        <dbReference type="Pfam" id="PF03799"/>
    </source>
</evidence>
<dbReference type="PANTHER" id="PTHR35851">
    <property type="entry name" value="CELL DIVISION PROTEIN FTSQ"/>
    <property type="match status" value="1"/>
</dbReference>
<keyword evidence="5 7" id="KW-1133">Transmembrane helix</keyword>
<feature type="domain" description="Cell division protein FtsQ/DivIB C-terminal" evidence="8">
    <location>
        <begin position="130"/>
        <end position="246"/>
    </location>
</feature>
<dbReference type="Pfam" id="PF03799">
    <property type="entry name" value="FtsQ_DivIB_C"/>
    <property type="match status" value="1"/>
</dbReference>
<dbReference type="Proteomes" id="UP000182278">
    <property type="component" value="Unassembled WGS sequence"/>
</dbReference>
<keyword evidence="6" id="KW-0131">Cell cycle</keyword>
<feature type="domain" description="POTRA" evidence="9">
    <location>
        <begin position="56"/>
        <end position="114"/>
    </location>
</feature>
<evidence type="ECO:0000256" key="5">
    <source>
        <dbReference type="ARBA" id="ARBA00022989"/>
    </source>
</evidence>
<dbReference type="InterPro" id="IPR026579">
    <property type="entry name" value="FtsQ"/>
</dbReference>
<dbReference type="Gene3D" id="3.40.50.11690">
    <property type="entry name" value="Cell division protein FtsQ/DivIB"/>
    <property type="match status" value="1"/>
</dbReference>
<dbReference type="GO" id="GO:0090529">
    <property type="term" value="P:cell septum assembly"/>
    <property type="evidence" value="ECO:0007669"/>
    <property type="project" value="InterPro"/>
</dbReference>
<name>A0A1J4SDT1_9BACT</name>
<gene>
    <name evidence="10" type="ORF">AUJ66_05120</name>
</gene>
<evidence type="ECO:0000256" key="1">
    <source>
        <dbReference type="ARBA" id="ARBA00022475"/>
    </source>
</evidence>
<keyword evidence="3" id="KW-0132">Cell division</keyword>
<keyword evidence="1" id="KW-1003">Cell membrane</keyword>
<keyword evidence="2" id="KW-0997">Cell inner membrane</keyword>
<evidence type="ECO:0000313" key="11">
    <source>
        <dbReference type="Proteomes" id="UP000182278"/>
    </source>
</evidence>